<dbReference type="RefSeq" id="WP_084373386.1">
    <property type="nucleotide sequence ID" value="NZ_FWYF01000003.1"/>
</dbReference>
<dbReference type="EMBL" id="FWYF01000003">
    <property type="protein sequence ID" value="SMD36104.1"/>
    <property type="molecule type" value="Genomic_DNA"/>
</dbReference>
<dbReference type="AlphaFoldDB" id="A0A1W2GHT0"/>
<protein>
    <submittedName>
        <fullName evidence="1">Uncharacterized protein</fullName>
    </submittedName>
</protein>
<keyword evidence="2" id="KW-1185">Reference proteome</keyword>
<name>A0A1W2GHT0_REIFA</name>
<evidence type="ECO:0000313" key="2">
    <source>
        <dbReference type="Proteomes" id="UP000192472"/>
    </source>
</evidence>
<evidence type="ECO:0000313" key="1">
    <source>
        <dbReference type="EMBL" id="SMD36104.1"/>
    </source>
</evidence>
<organism evidence="1 2">
    <name type="scientific">Reichenbachiella faecimaris</name>
    <dbReference type="NCBI Taxonomy" id="692418"/>
    <lineage>
        <taxon>Bacteria</taxon>
        <taxon>Pseudomonadati</taxon>
        <taxon>Bacteroidota</taxon>
        <taxon>Cytophagia</taxon>
        <taxon>Cytophagales</taxon>
        <taxon>Reichenbachiellaceae</taxon>
        <taxon>Reichenbachiella</taxon>
    </lineage>
</organism>
<reference evidence="1 2" key="1">
    <citation type="submission" date="2017-04" db="EMBL/GenBank/DDBJ databases">
        <authorList>
            <person name="Afonso C.L."/>
            <person name="Miller P.J."/>
            <person name="Scott M.A."/>
            <person name="Spackman E."/>
            <person name="Goraichik I."/>
            <person name="Dimitrov K.M."/>
            <person name="Suarez D.L."/>
            <person name="Swayne D.E."/>
        </authorList>
    </citation>
    <scope>NUCLEOTIDE SEQUENCE [LARGE SCALE GENOMIC DNA]</scope>
    <source>
        <strain evidence="1 2">DSM 26133</strain>
    </source>
</reference>
<dbReference type="OrthoDB" id="1158385at2"/>
<sequence>MNKDWQLLTFPDQADLSRVREQYHQAIQNVAAVGRSFLPPSDEDENANLEWDFDLQRIVGRWVEADIKFRSSISLQKFEVYLVDEHLQTISSIAMQDIRQTDVMVWLEHELSKLGADFSKINLAYPYAIPEYPTAKKESFHIENMEASLELSRLYHNTSLLLRSMMNQEENGSEIKCWPHHFDIAARVTLLDTGDPETSRSINMGMSPGDKYYDEPYFYCSPWPYPMKNLIDLSDVQAHWHQDEWVGAVLPVSQLSGLNLIQDQRRRVLKFYNTALKFLKEVL</sequence>
<dbReference type="Proteomes" id="UP000192472">
    <property type="component" value="Unassembled WGS sequence"/>
</dbReference>
<gene>
    <name evidence="1" type="ORF">SAMN04488029_2722</name>
</gene>
<dbReference type="STRING" id="692418.SAMN04488029_2722"/>
<proteinExistence type="predicted"/>
<accession>A0A1W2GHT0</accession>